<evidence type="ECO:0000256" key="1">
    <source>
        <dbReference type="ARBA" id="ARBA00022491"/>
    </source>
</evidence>
<dbReference type="InterPro" id="IPR000843">
    <property type="entry name" value="HTH_LacI"/>
</dbReference>
<evidence type="ECO:0000256" key="3">
    <source>
        <dbReference type="ARBA" id="ARBA00023125"/>
    </source>
</evidence>
<dbReference type="Pfam" id="PF13377">
    <property type="entry name" value="Peripla_BP_3"/>
    <property type="match status" value="1"/>
</dbReference>
<evidence type="ECO:0000256" key="4">
    <source>
        <dbReference type="ARBA" id="ARBA00023163"/>
    </source>
</evidence>
<reference evidence="7" key="1">
    <citation type="journal article" date="2019" name="Int. J. Syst. Evol. Microbiol.">
        <title>The Global Catalogue of Microorganisms (GCM) 10K type strain sequencing project: providing services to taxonomists for standard genome sequencing and annotation.</title>
        <authorList>
            <consortium name="The Broad Institute Genomics Platform"/>
            <consortium name="The Broad Institute Genome Sequencing Center for Infectious Disease"/>
            <person name="Wu L."/>
            <person name="Ma J."/>
        </authorList>
    </citation>
    <scope>NUCLEOTIDE SEQUENCE [LARGE SCALE GENOMIC DNA]</scope>
    <source>
        <strain evidence="7">KCTC 42182</strain>
    </source>
</reference>
<dbReference type="SUPFAM" id="SSF47413">
    <property type="entry name" value="lambda repressor-like DNA-binding domains"/>
    <property type="match status" value="1"/>
</dbReference>
<accession>A0ABV7VMD5</accession>
<sequence>MTRRPTIRDVAKAAGTSVGSVSRVLNGGPYASSELHNKVMRAVAKLGYEPDVVAQSMRLKSTKTIACLLADIANPLYAEIVNAAEERLQKEGYVFVLSTTRNDEERELAMISMVRRRRMDGMIVMASDETRKDVNTALAEAAVPVVLIDREVPAKYDAVYVDHRGGAIDAMRYLIGLGHKRVALLLPSEHVRPGRERAAGYRQALTEAGIAVDPELIRPQKTSVHFSYADIEKLLQGPHPPTAIIVLGTRMLAGVMKTVSTRNLRIPEDLSLISIGDTDLTRFASPPITVVRWDLAELGRAAADLLIEQLNGVKRERPQHISLPTEFIIRGSCAPPKKPGAKRP</sequence>
<dbReference type="RefSeq" id="WP_379730049.1">
    <property type="nucleotide sequence ID" value="NZ_JBHRYJ010000009.1"/>
</dbReference>
<dbReference type="SMART" id="SM00354">
    <property type="entry name" value="HTH_LACI"/>
    <property type="match status" value="1"/>
</dbReference>
<comment type="caution">
    <text evidence="6">The sequence shown here is derived from an EMBL/GenBank/DDBJ whole genome shotgun (WGS) entry which is preliminary data.</text>
</comment>
<evidence type="ECO:0000256" key="2">
    <source>
        <dbReference type="ARBA" id="ARBA00023015"/>
    </source>
</evidence>
<keyword evidence="3" id="KW-0238">DNA-binding</keyword>
<dbReference type="Pfam" id="PF00356">
    <property type="entry name" value="LacI"/>
    <property type="match status" value="1"/>
</dbReference>
<gene>
    <name evidence="6" type="ORF">ACFOOQ_22910</name>
</gene>
<protein>
    <submittedName>
        <fullName evidence="6">Substrate-binding domain-containing protein</fullName>
    </submittedName>
</protein>
<dbReference type="PANTHER" id="PTHR30146:SF148">
    <property type="entry name" value="HTH-TYPE TRANSCRIPTIONAL REPRESSOR PURR-RELATED"/>
    <property type="match status" value="1"/>
</dbReference>
<evidence type="ECO:0000313" key="7">
    <source>
        <dbReference type="Proteomes" id="UP001595711"/>
    </source>
</evidence>
<feature type="domain" description="HTH lacI-type" evidence="5">
    <location>
        <begin position="5"/>
        <end position="59"/>
    </location>
</feature>
<evidence type="ECO:0000259" key="5">
    <source>
        <dbReference type="PROSITE" id="PS50932"/>
    </source>
</evidence>
<dbReference type="Gene3D" id="3.40.50.2300">
    <property type="match status" value="2"/>
</dbReference>
<dbReference type="PROSITE" id="PS50932">
    <property type="entry name" value="HTH_LACI_2"/>
    <property type="match status" value="1"/>
</dbReference>
<keyword evidence="7" id="KW-1185">Reference proteome</keyword>
<name>A0ABV7VMD5_9PROT</name>
<organism evidence="6 7">
    <name type="scientific">Ferrovibrio xuzhouensis</name>
    <dbReference type="NCBI Taxonomy" id="1576914"/>
    <lineage>
        <taxon>Bacteria</taxon>
        <taxon>Pseudomonadati</taxon>
        <taxon>Pseudomonadota</taxon>
        <taxon>Alphaproteobacteria</taxon>
        <taxon>Rhodospirillales</taxon>
        <taxon>Rhodospirillaceae</taxon>
        <taxon>Ferrovibrio</taxon>
    </lineage>
</organism>
<dbReference type="Gene3D" id="1.10.260.40">
    <property type="entry name" value="lambda repressor-like DNA-binding domains"/>
    <property type="match status" value="1"/>
</dbReference>
<proteinExistence type="predicted"/>
<dbReference type="Proteomes" id="UP001595711">
    <property type="component" value="Unassembled WGS sequence"/>
</dbReference>
<dbReference type="PANTHER" id="PTHR30146">
    <property type="entry name" value="LACI-RELATED TRANSCRIPTIONAL REPRESSOR"/>
    <property type="match status" value="1"/>
</dbReference>
<evidence type="ECO:0000313" key="6">
    <source>
        <dbReference type="EMBL" id="MFC3678415.1"/>
    </source>
</evidence>
<dbReference type="CDD" id="cd01392">
    <property type="entry name" value="HTH_LacI"/>
    <property type="match status" value="1"/>
</dbReference>
<dbReference type="EMBL" id="JBHRYJ010000009">
    <property type="protein sequence ID" value="MFC3678415.1"/>
    <property type="molecule type" value="Genomic_DNA"/>
</dbReference>
<dbReference type="CDD" id="cd06281">
    <property type="entry name" value="PBP1_LacI-like"/>
    <property type="match status" value="1"/>
</dbReference>
<dbReference type="InterPro" id="IPR028082">
    <property type="entry name" value="Peripla_BP_I"/>
</dbReference>
<dbReference type="SUPFAM" id="SSF53822">
    <property type="entry name" value="Periplasmic binding protein-like I"/>
    <property type="match status" value="1"/>
</dbReference>
<dbReference type="InterPro" id="IPR010982">
    <property type="entry name" value="Lambda_DNA-bd_dom_sf"/>
</dbReference>
<dbReference type="InterPro" id="IPR046335">
    <property type="entry name" value="LacI/GalR-like_sensor"/>
</dbReference>
<keyword evidence="1" id="KW-0678">Repressor</keyword>
<keyword evidence="4" id="KW-0804">Transcription</keyword>
<keyword evidence="2" id="KW-0805">Transcription regulation</keyword>